<dbReference type="InterPro" id="IPR023476">
    <property type="entry name" value="Pep_tRNA_hydro_II_dom_sf"/>
</dbReference>
<comment type="caution">
    <text evidence="1">The sequence shown here is derived from an EMBL/GenBank/DDBJ whole genome shotgun (WGS) entry which is preliminary data.</text>
</comment>
<name>A0A562WHE3_9ACTN</name>
<evidence type="ECO:0000313" key="1">
    <source>
        <dbReference type="EMBL" id="TWJ29431.1"/>
    </source>
</evidence>
<dbReference type="SUPFAM" id="SSF102462">
    <property type="entry name" value="Peptidyl-tRNA hydrolase II"/>
    <property type="match status" value="1"/>
</dbReference>
<protein>
    <recommendedName>
        <fullName evidence="3">DUF2000 family protein</fullName>
    </recommendedName>
</protein>
<keyword evidence="2" id="KW-1185">Reference proteome</keyword>
<proteinExistence type="predicted"/>
<dbReference type="RefSeq" id="WP_145818338.1">
    <property type="nucleotide sequence ID" value="NZ_AP023438.1"/>
</dbReference>
<dbReference type="Pfam" id="PF09391">
    <property type="entry name" value="DUF2000"/>
    <property type="match status" value="1"/>
</dbReference>
<sequence>MDEKDERSPVVWDTKIAVVLRDDLEGWQRLNITAFTVSGIAATVDNVVGEPYVDGSDNTYLPMFRQPVLVFAANAEKLRQIHERGLRREVPMAVYTEELFVTNNDEDNRAAVRAVAADKLRLVGLALRADRKTVDKIVKGASLHP</sequence>
<organism evidence="1 2">
    <name type="scientific">Micromonospora sagamiensis</name>
    <dbReference type="NCBI Taxonomy" id="47875"/>
    <lineage>
        <taxon>Bacteria</taxon>
        <taxon>Bacillati</taxon>
        <taxon>Actinomycetota</taxon>
        <taxon>Actinomycetes</taxon>
        <taxon>Micromonosporales</taxon>
        <taxon>Micromonosporaceae</taxon>
        <taxon>Micromonospora</taxon>
    </lineage>
</organism>
<dbReference type="EMBL" id="VLLP01000001">
    <property type="protein sequence ID" value="TWJ29431.1"/>
    <property type="molecule type" value="Genomic_DNA"/>
</dbReference>
<evidence type="ECO:0000313" key="2">
    <source>
        <dbReference type="Proteomes" id="UP000319728"/>
    </source>
</evidence>
<dbReference type="OrthoDB" id="1684239at2"/>
<dbReference type="Gene3D" id="3.40.1490.10">
    <property type="entry name" value="Bit1"/>
    <property type="match status" value="1"/>
</dbReference>
<dbReference type="AlphaFoldDB" id="A0A562WHE3"/>
<evidence type="ECO:0008006" key="3">
    <source>
        <dbReference type="Google" id="ProtNLM"/>
    </source>
</evidence>
<dbReference type="Proteomes" id="UP000319728">
    <property type="component" value="Unassembled WGS sequence"/>
</dbReference>
<gene>
    <name evidence="1" type="ORF">JD81_02941</name>
</gene>
<accession>A0A562WHE3</accession>
<dbReference type="InterPro" id="IPR018988">
    <property type="entry name" value="DUF2000"/>
</dbReference>
<reference evidence="1 2" key="1">
    <citation type="submission" date="2019-07" db="EMBL/GenBank/DDBJ databases">
        <title>R&amp;d 2014.</title>
        <authorList>
            <person name="Klenk H.-P."/>
        </authorList>
    </citation>
    <scope>NUCLEOTIDE SEQUENCE [LARGE SCALE GENOMIC DNA]</scope>
    <source>
        <strain evidence="1 2">DSM 43912</strain>
    </source>
</reference>